<keyword evidence="1" id="KW-0732">Signal</keyword>
<protein>
    <submittedName>
        <fullName evidence="2">Carboxypeptidase regulatory-like domain-containing protein</fullName>
    </submittedName>
</protein>
<feature type="chain" id="PRO_5046740818" evidence="1">
    <location>
        <begin position="20"/>
        <end position="495"/>
    </location>
</feature>
<feature type="signal peptide" evidence="1">
    <location>
        <begin position="1"/>
        <end position="19"/>
    </location>
</feature>
<dbReference type="PANTHER" id="PTHR36842">
    <property type="entry name" value="PROTEIN TOLB HOMOLOG"/>
    <property type="match status" value="1"/>
</dbReference>
<dbReference type="Gene3D" id="2.60.40.10">
    <property type="entry name" value="Immunoglobulins"/>
    <property type="match status" value="1"/>
</dbReference>
<dbReference type="PROSITE" id="PS51257">
    <property type="entry name" value="PROKAR_LIPOPROTEIN"/>
    <property type="match status" value="1"/>
</dbReference>
<dbReference type="EMBL" id="JAKGTH010000009">
    <property type="protein sequence ID" value="MCF4102052.1"/>
    <property type="molecule type" value="Genomic_DNA"/>
</dbReference>
<proteinExistence type="predicted"/>
<keyword evidence="3" id="KW-1185">Reference proteome</keyword>
<dbReference type="Pfam" id="PF13620">
    <property type="entry name" value="CarboxypepD_reg"/>
    <property type="match status" value="1"/>
</dbReference>
<comment type="caution">
    <text evidence="2">The sequence shown here is derived from an EMBL/GenBank/DDBJ whole genome shotgun (WGS) entry which is preliminary data.</text>
</comment>
<dbReference type="PANTHER" id="PTHR36842:SF1">
    <property type="entry name" value="PROTEIN TOLB"/>
    <property type="match status" value="1"/>
</dbReference>
<dbReference type="SUPFAM" id="SSF49265">
    <property type="entry name" value="Fibronectin type III"/>
    <property type="match status" value="1"/>
</dbReference>
<evidence type="ECO:0000313" key="2">
    <source>
        <dbReference type="EMBL" id="MCF4102052.1"/>
    </source>
</evidence>
<dbReference type="InterPro" id="IPR011042">
    <property type="entry name" value="6-blade_b-propeller_TolB-like"/>
</dbReference>
<dbReference type="Gene3D" id="2.60.40.1120">
    <property type="entry name" value="Carboxypeptidase-like, regulatory domain"/>
    <property type="match status" value="1"/>
</dbReference>
<accession>A0ABS9EI72</accession>
<dbReference type="InterPro" id="IPR013784">
    <property type="entry name" value="Carb-bd-like_fold"/>
</dbReference>
<reference evidence="2" key="1">
    <citation type="submission" date="2022-01" db="EMBL/GenBank/DDBJ databases">
        <title>Gillisia lutea sp. nov., isolated from marine plastic residues from the Malvarosa beach (Valencia, Spain).</title>
        <authorList>
            <person name="Vidal-Verdu A."/>
            <person name="Molina-Menor E."/>
            <person name="Satari L."/>
            <person name="Pascual J."/>
            <person name="Pereto J."/>
            <person name="Porcar M."/>
        </authorList>
    </citation>
    <scope>NUCLEOTIDE SEQUENCE</scope>
    <source>
        <strain evidence="2">M10.2A</strain>
    </source>
</reference>
<evidence type="ECO:0000256" key="1">
    <source>
        <dbReference type="SAM" id="SignalP"/>
    </source>
</evidence>
<dbReference type="Gene3D" id="2.120.10.30">
    <property type="entry name" value="TolB, C-terminal domain"/>
    <property type="match status" value="1"/>
</dbReference>
<name>A0ABS9EI72_9FLAO</name>
<evidence type="ECO:0000313" key="3">
    <source>
        <dbReference type="Proteomes" id="UP001179363"/>
    </source>
</evidence>
<dbReference type="SUPFAM" id="SSF69304">
    <property type="entry name" value="Tricorn protease N-terminal domain"/>
    <property type="match status" value="1"/>
</dbReference>
<dbReference type="Proteomes" id="UP001179363">
    <property type="component" value="Unassembled WGS sequence"/>
</dbReference>
<dbReference type="RefSeq" id="WP_236134201.1">
    <property type="nucleotide sequence ID" value="NZ_JAKGTH010000009.1"/>
</dbReference>
<dbReference type="InterPro" id="IPR013783">
    <property type="entry name" value="Ig-like_fold"/>
</dbReference>
<sequence>MKIVKYIFVFLFISLLVGCSEDTIDSFGVGKITGTVVSQGDNEPIQNVKISTNPVTSTVFTDENGDFVIENVPAAEYSIQAKKDGLLTKFEGATVLSNAEINVIFEMLPDTGNNREPTTPQAIFPEDNSTDQDVTIDFSWSSSDPDGDELVYELQLRNNVNNDILKYSSIVDTTYTVEGLQFGYKYFWQIKVTDSINEPVLSPVYSFQTAQYPKSRYLYVKKVAGNNVIYSSDNEGNEYQLTSSNLNSFRPVKNNASNKIAFLRTVGGQTHLFTMDPDGANQIQVTSNIPVNGFNLDKISFSWAQDGATLVYPNYSKLYSINATGGGTALVYQTPSGKFITNVAVSKDNSIIALLTNNANGYDASIYTIDFSGAQLTTIIDNVTGALGGLDISVDKKTLLYTRDISAYESDDYRQLNSHIFLYTFVTGASLDISTSKENGTNDFEPRFSPNEALVIFTNTSNDGLSARNIFTTEIGGEDSERTLIFENSMMPDWE</sequence>
<dbReference type="InterPro" id="IPR036116">
    <property type="entry name" value="FN3_sf"/>
</dbReference>
<gene>
    <name evidence="2" type="ORF">L1I30_10270</name>
</gene>
<organism evidence="2 3">
    <name type="scientific">Gillisia lutea</name>
    <dbReference type="NCBI Taxonomy" id="2909668"/>
    <lineage>
        <taxon>Bacteria</taxon>
        <taxon>Pseudomonadati</taxon>
        <taxon>Bacteroidota</taxon>
        <taxon>Flavobacteriia</taxon>
        <taxon>Flavobacteriales</taxon>
        <taxon>Flavobacteriaceae</taxon>
        <taxon>Gillisia</taxon>
    </lineage>
</organism>
<dbReference type="SUPFAM" id="SSF49452">
    <property type="entry name" value="Starch-binding domain-like"/>
    <property type="match status" value="1"/>
</dbReference>